<keyword evidence="12" id="KW-1185">Reference proteome</keyword>
<keyword evidence="7" id="KW-0238">DNA-binding</keyword>
<dbReference type="InterPro" id="IPR000394">
    <property type="entry name" value="RNA_pol_sigma_54"/>
</dbReference>
<keyword evidence="3" id="KW-0808">Transferase</keyword>
<sequence>MELVLQQKQKLNLMMTVELRQAISLLQYSTIDLYHFIRNQESENPLIELVEKEEQHFTFERNSKLGSTDYSKKNPIDFVANNEEDERKRLTEQVRWLDIAEQERNILLFLVHNLDANGYLPLTVAEISTLLQIDEKAVKNGITLLQQLEPIGVGARNLSECLLLQLNYYYPEEEVVEQIVINYLEDLANKKWQAIAKSLDISLTEVKAAFDLIRTLNPRPCILESRETEYLYPDIILEKNDGKLDVYLNDGYLPKINFNSQYTDRLYDKSDLNYVQDKFRSYQMLVNSIEQRRSTILKITEAVLQKQSAFFNEGFKALKPLTLKEIADEINMHESTISRATSNKTLQTPEGTFDFRIFFTSKLETEDGNSTSQTKVKLLLEEYIKEENKYKPHSDQKIADYFKTKKGITISRRTVAKYREELNIPSSSKRKEIRI</sequence>
<evidence type="ECO:0000313" key="11">
    <source>
        <dbReference type="EMBL" id="RDW15419.1"/>
    </source>
</evidence>
<dbReference type="PRINTS" id="PR00045">
    <property type="entry name" value="SIGMA54FCT"/>
</dbReference>
<dbReference type="Pfam" id="PF04552">
    <property type="entry name" value="Sigma54_DBD"/>
    <property type="match status" value="1"/>
</dbReference>
<evidence type="ECO:0000259" key="10">
    <source>
        <dbReference type="Pfam" id="PF04963"/>
    </source>
</evidence>
<dbReference type="NCBIfam" id="TIGR02395">
    <property type="entry name" value="rpoN_sigma"/>
    <property type="match status" value="1"/>
</dbReference>
<keyword evidence="2" id="KW-0240">DNA-directed RNA polymerase</keyword>
<proteinExistence type="inferred from homology"/>
<keyword evidence="6" id="KW-0731">Sigma factor</keyword>
<keyword evidence="4" id="KW-0548">Nucleotidyltransferase</keyword>
<feature type="domain" description="RNA polymerase sigma factor 54 core-binding" evidence="10">
    <location>
        <begin position="81"/>
        <end position="262"/>
    </location>
</feature>
<evidence type="ECO:0000256" key="7">
    <source>
        <dbReference type="ARBA" id="ARBA00023125"/>
    </source>
</evidence>
<feature type="domain" description="RNA polymerase sigma factor 54 DNA-binding" evidence="9">
    <location>
        <begin position="273"/>
        <end position="431"/>
    </location>
</feature>
<evidence type="ECO:0000256" key="3">
    <source>
        <dbReference type="ARBA" id="ARBA00022679"/>
    </source>
</evidence>
<dbReference type="Proteomes" id="UP000256520">
    <property type="component" value="Unassembled WGS sequence"/>
</dbReference>
<evidence type="ECO:0000256" key="4">
    <source>
        <dbReference type="ARBA" id="ARBA00022695"/>
    </source>
</evidence>
<dbReference type="InterPro" id="IPR038709">
    <property type="entry name" value="RpoN_core-bd_sf"/>
</dbReference>
<dbReference type="OrthoDB" id="9814402at2"/>
<dbReference type="Pfam" id="PF04963">
    <property type="entry name" value="Sigma54_CBD"/>
    <property type="match status" value="1"/>
</dbReference>
<protein>
    <submittedName>
        <fullName evidence="11">RNA polymerase sigma-54 factor</fullName>
    </submittedName>
</protein>
<dbReference type="AlphaFoldDB" id="A0A3D8PJL0"/>
<dbReference type="EMBL" id="PIOD01000025">
    <property type="protein sequence ID" value="RDW15419.1"/>
    <property type="molecule type" value="Genomic_DNA"/>
</dbReference>
<dbReference type="GO" id="GO:0006352">
    <property type="term" value="P:DNA-templated transcription initiation"/>
    <property type="evidence" value="ECO:0007669"/>
    <property type="project" value="InterPro"/>
</dbReference>
<dbReference type="Gene3D" id="1.10.10.1330">
    <property type="entry name" value="RNA polymerase sigma-54 factor, core-binding domain"/>
    <property type="match status" value="1"/>
</dbReference>
<keyword evidence="8" id="KW-0804">Transcription</keyword>
<dbReference type="GO" id="GO:0003677">
    <property type="term" value="F:DNA binding"/>
    <property type="evidence" value="ECO:0007669"/>
    <property type="project" value="UniProtKB-KW"/>
</dbReference>
<dbReference type="Gene3D" id="1.10.10.60">
    <property type="entry name" value="Homeodomain-like"/>
    <property type="match status" value="1"/>
</dbReference>
<comment type="caution">
    <text evidence="11">The sequence shown here is derived from an EMBL/GenBank/DDBJ whole genome shotgun (WGS) entry which is preliminary data.</text>
</comment>
<name>A0A3D8PJL0_9BACI</name>
<dbReference type="GO" id="GO:0016779">
    <property type="term" value="F:nucleotidyltransferase activity"/>
    <property type="evidence" value="ECO:0007669"/>
    <property type="project" value="UniProtKB-KW"/>
</dbReference>
<dbReference type="PANTHER" id="PTHR32248">
    <property type="entry name" value="RNA POLYMERASE SIGMA-54 FACTOR"/>
    <property type="match status" value="1"/>
</dbReference>
<dbReference type="PROSITE" id="PS00717">
    <property type="entry name" value="SIGMA54_1"/>
    <property type="match status" value="1"/>
</dbReference>
<evidence type="ECO:0000313" key="12">
    <source>
        <dbReference type="Proteomes" id="UP000256520"/>
    </source>
</evidence>
<gene>
    <name evidence="11" type="primary">rpoN</name>
    <name evidence="11" type="ORF">CWR45_16665</name>
</gene>
<comment type="similarity">
    <text evidence="1">Belongs to the sigma-54 factor family.</text>
</comment>
<dbReference type="InterPro" id="IPR007634">
    <property type="entry name" value="RNA_pol_sigma_54_DNA-bd"/>
</dbReference>
<dbReference type="PIRSF" id="PIRSF000774">
    <property type="entry name" value="RpoN"/>
    <property type="match status" value="1"/>
</dbReference>
<dbReference type="Pfam" id="PF00309">
    <property type="entry name" value="Sigma54_AID"/>
    <property type="match status" value="1"/>
</dbReference>
<keyword evidence="5" id="KW-0805">Transcription regulation</keyword>
<evidence type="ECO:0000256" key="8">
    <source>
        <dbReference type="ARBA" id="ARBA00023163"/>
    </source>
</evidence>
<evidence type="ECO:0000256" key="5">
    <source>
        <dbReference type="ARBA" id="ARBA00023015"/>
    </source>
</evidence>
<organism evidence="11 12">
    <name type="scientific">Oceanobacillus chungangensis</name>
    <dbReference type="NCBI Taxonomy" id="1229152"/>
    <lineage>
        <taxon>Bacteria</taxon>
        <taxon>Bacillati</taxon>
        <taxon>Bacillota</taxon>
        <taxon>Bacilli</taxon>
        <taxon>Bacillales</taxon>
        <taxon>Bacillaceae</taxon>
        <taxon>Oceanobacillus</taxon>
    </lineage>
</organism>
<evidence type="ECO:0000256" key="2">
    <source>
        <dbReference type="ARBA" id="ARBA00022478"/>
    </source>
</evidence>
<accession>A0A3D8PJL0</accession>
<dbReference type="PROSITE" id="PS00718">
    <property type="entry name" value="SIGMA54_2"/>
    <property type="match status" value="1"/>
</dbReference>
<evidence type="ECO:0000259" key="9">
    <source>
        <dbReference type="Pfam" id="PF04552"/>
    </source>
</evidence>
<dbReference type="PANTHER" id="PTHR32248:SF4">
    <property type="entry name" value="RNA POLYMERASE SIGMA-54 FACTOR"/>
    <property type="match status" value="1"/>
</dbReference>
<evidence type="ECO:0000256" key="6">
    <source>
        <dbReference type="ARBA" id="ARBA00023082"/>
    </source>
</evidence>
<evidence type="ECO:0000256" key="1">
    <source>
        <dbReference type="ARBA" id="ARBA00008798"/>
    </source>
</evidence>
<dbReference type="InterPro" id="IPR007046">
    <property type="entry name" value="RNA_pol_sigma_54_core-bd"/>
</dbReference>
<dbReference type="GO" id="GO:0000428">
    <property type="term" value="C:DNA-directed RNA polymerase complex"/>
    <property type="evidence" value="ECO:0007669"/>
    <property type="project" value="UniProtKB-KW"/>
</dbReference>
<dbReference type="GO" id="GO:0001216">
    <property type="term" value="F:DNA-binding transcription activator activity"/>
    <property type="evidence" value="ECO:0007669"/>
    <property type="project" value="InterPro"/>
</dbReference>
<reference evidence="12" key="1">
    <citation type="submission" date="2017-11" db="EMBL/GenBank/DDBJ databases">
        <authorList>
            <person name="Zhu W."/>
        </authorList>
    </citation>
    <scope>NUCLEOTIDE SEQUENCE [LARGE SCALE GENOMIC DNA]</scope>
    <source>
        <strain evidence="12">CAU 1051</strain>
    </source>
</reference>
<dbReference type="GO" id="GO:0016987">
    <property type="term" value="F:sigma factor activity"/>
    <property type="evidence" value="ECO:0007669"/>
    <property type="project" value="UniProtKB-KW"/>
</dbReference>
<dbReference type="PROSITE" id="PS50044">
    <property type="entry name" value="SIGMA54_3"/>
    <property type="match status" value="1"/>
</dbReference>